<protein>
    <submittedName>
        <fullName evidence="1">Formamidase</fullName>
    </submittedName>
</protein>
<name>A0A1M2VCU5_TRAPU</name>
<dbReference type="EMBL" id="MNAD01001462">
    <property type="protein sequence ID" value="OJT05422.1"/>
    <property type="molecule type" value="Genomic_DNA"/>
</dbReference>
<dbReference type="Proteomes" id="UP000184267">
    <property type="component" value="Unassembled WGS sequence"/>
</dbReference>
<proteinExistence type="predicted"/>
<dbReference type="Pfam" id="PF03069">
    <property type="entry name" value="FmdA_AmdA"/>
    <property type="match status" value="2"/>
</dbReference>
<feature type="non-terminal residue" evidence="1">
    <location>
        <position position="309"/>
    </location>
</feature>
<reference evidence="1 2" key="1">
    <citation type="submission" date="2016-10" db="EMBL/GenBank/DDBJ databases">
        <title>Genome sequence of the basidiomycete white-rot fungus Trametes pubescens.</title>
        <authorList>
            <person name="Makela M.R."/>
            <person name="Granchi Z."/>
            <person name="Peng M."/>
            <person name="De Vries R.P."/>
            <person name="Grigoriev I."/>
            <person name="Riley R."/>
            <person name="Hilden K."/>
        </authorList>
    </citation>
    <scope>NUCLEOTIDE SEQUENCE [LARGE SCALE GENOMIC DNA]</scope>
    <source>
        <strain evidence="1 2">FBCC735</strain>
    </source>
</reference>
<dbReference type="InterPro" id="IPR004304">
    <property type="entry name" value="FmdA_AmdA"/>
</dbReference>
<dbReference type="OrthoDB" id="3335528at2759"/>
<dbReference type="STRING" id="154538.A0A1M2VCU5"/>
<comment type="caution">
    <text evidence="1">The sequence shown here is derived from an EMBL/GenBank/DDBJ whole genome shotgun (WGS) entry which is preliminary data.</text>
</comment>
<dbReference type="Gene3D" id="2.60.120.580">
    <property type="entry name" value="Acetamidase/Formamidase-like domains"/>
    <property type="match status" value="2"/>
</dbReference>
<evidence type="ECO:0000313" key="2">
    <source>
        <dbReference type="Proteomes" id="UP000184267"/>
    </source>
</evidence>
<dbReference type="Gene3D" id="3.10.28.20">
    <property type="entry name" value="Acetamidase/Formamidase-like domains"/>
    <property type="match status" value="1"/>
</dbReference>
<dbReference type="PANTHER" id="PTHR31891">
    <property type="entry name" value="FORMAMIDASE C869.04-RELATED"/>
    <property type="match status" value="1"/>
</dbReference>
<dbReference type="GO" id="GO:0016811">
    <property type="term" value="F:hydrolase activity, acting on carbon-nitrogen (but not peptide) bonds, in linear amides"/>
    <property type="evidence" value="ECO:0007669"/>
    <property type="project" value="InterPro"/>
</dbReference>
<organism evidence="1 2">
    <name type="scientific">Trametes pubescens</name>
    <name type="common">White-rot fungus</name>
    <dbReference type="NCBI Taxonomy" id="154538"/>
    <lineage>
        <taxon>Eukaryota</taxon>
        <taxon>Fungi</taxon>
        <taxon>Dikarya</taxon>
        <taxon>Basidiomycota</taxon>
        <taxon>Agaricomycotina</taxon>
        <taxon>Agaricomycetes</taxon>
        <taxon>Polyporales</taxon>
        <taxon>Polyporaceae</taxon>
        <taxon>Trametes</taxon>
    </lineage>
</organism>
<keyword evidence="2" id="KW-1185">Reference proteome</keyword>
<evidence type="ECO:0000313" key="1">
    <source>
        <dbReference type="EMBL" id="OJT05422.1"/>
    </source>
</evidence>
<dbReference type="AlphaFoldDB" id="A0A1M2VCU5"/>
<dbReference type="OMA" id="GGNMDCR"/>
<dbReference type="SUPFAM" id="SSF141130">
    <property type="entry name" value="Acetamidase/Formamidase-like"/>
    <property type="match status" value="1"/>
</dbReference>
<sequence length="309" mass="33466">MSTIHSIKREQCHLAWDHSIPPILRVQSGETVTFDCLDASNGQLTPTSTAASIASLVFSQLDQVNGPIFVEGALPGDTLQVDVLDVRTAAWGWTALIPGFGLLADKFAVPTLKIWTLHPHEGGYSAEGEYGYAWFDEEKGIRVSLRPFAGEMGVAPGKPGAHSTIPPYATGGNVDTRHLTKGSTLYLPVEAEGALFSIGDGHAAQGDGEVCGTAIETPMNVTVRLTVLKDKSYVKTPHFVTRSPHGREEEFYCTTGVDSDIREATRAAVRHMVTFLGAEYNLTREEAYMLCSVAGDLKMHEVVDMPNYV</sequence>
<dbReference type="PANTHER" id="PTHR31891:SF1">
    <property type="entry name" value="FORMAMIDASE C869.04-RELATED"/>
    <property type="match status" value="1"/>
</dbReference>
<gene>
    <name evidence="1" type="ORF">TRAPUB_3738</name>
</gene>
<accession>A0A1M2VCU5</accession>